<gene>
    <name evidence="2" type="ORF">SYN_00847</name>
</gene>
<dbReference type="AlphaFoldDB" id="Q2LWD3"/>
<feature type="domain" description="Thioesterase" evidence="1">
    <location>
        <begin position="55"/>
        <end position="132"/>
    </location>
</feature>
<evidence type="ECO:0000259" key="1">
    <source>
        <dbReference type="Pfam" id="PF03061"/>
    </source>
</evidence>
<dbReference type="STRING" id="56780.SYN_00847"/>
<protein>
    <submittedName>
        <fullName evidence="2">Thioesterase superfamily protein</fullName>
    </submittedName>
</protein>
<proteinExistence type="predicted"/>
<reference evidence="2 3" key="1">
    <citation type="journal article" date="2007" name="Proc. Natl. Acad. Sci. U.S.A.">
        <title>The genome of Syntrophus aciditrophicus: life at the thermodynamic limit of microbial growth.</title>
        <authorList>
            <person name="McInerney M.J."/>
            <person name="Rohlin L."/>
            <person name="Mouttaki H."/>
            <person name="Kim U."/>
            <person name="Krupp R.S."/>
            <person name="Rios-Hernandez L."/>
            <person name="Sieber J."/>
            <person name="Struchtemeyer C.G."/>
            <person name="Bhattacharyya A."/>
            <person name="Campbell J.W."/>
            <person name="Gunsalus R.P."/>
        </authorList>
    </citation>
    <scope>NUCLEOTIDE SEQUENCE [LARGE SCALE GENOMIC DNA]</scope>
    <source>
        <strain evidence="2 3">SB</strain>
    </source>
</reference>
<dbReference type="InParanoid" id="Q2LWD3"/>
<organism evidence="2 3">
    <name type="scientific">Syntrophus aciditrophicus (strain SB)</name>
    <dbReference type="NCBI Taxonomy" id="56780"/>
    <lineage>
        <taxon>Bacteria</taxon>
        <taxon>Pseudomonadati</taxon>
        <taxon>Thermodesulfobacteriota</taxon>
        <taxon>Syntrophia</taxon>
        <taxon>Syntrophales</taxon>
        <taxon>Syntrophaceae</taxon>
        <taxon>Syntrophus</taxon>
    </lineage>
</organism>
<dbReference type="KEGG" id="sat:SYN_00847"/>
<dbReference type="SUPFAM" id="SSF54637">
    <property type="entry name" value="Thioesterase/thiol ester dehydrase-isomerase"/>
    <property type="match status" value="1"/>
</dbReference>
<dbReference type="eggNOG" id="COG2050">
    <property type="taxonomic scope" value="Bacteria"/>
</dbReference>
<dbReference type="Gene3D" id="3.10.129.10">
    <property type="entry name" value="Hotdog Thioesterase"/>
    <property type="match status" value="1"/>
</dbReference>
<dbReference type="HOGENOM" id="CLU_089876_6_3_7"/>
<accession>Q2LWD3</accession>
<dbReference type="CDD" id="cd03443">
    <property type="entry name" value="PaaI_thioesterase"/>
    <property type="match status" value="1"/>
</dbReference>
<evidence type="ECO:0000313" key="3">
    <source>
        <dbReference type="Proteomes" id="UP000001933"/>
    </source>
</evidence>
<dbReference type="EMBL" id="CP000252">
    <property type="protein sequence ID" value="ABC78390.1"/>
    <property type="molecule type" value="Genomic_DNA"/>
</dbReference>
<sequence length="156" mass="17194">MTDKAFQDCYPDEFAHCYGCGRLNEEGLQIKSYWDGEESVCHYTPRPFHTGGFPGYCYGGLICSLIDCHSAATAAAARLRADGFSLGEKPLSRFVSASLKVDFLKPTPMGTPLELRSKILEIKDRKIIVSTTLAADGELRARGEEILVQLPESNRS</sequence>
<name>Q2LWD3_SYNAS</name>
<dbReference type="Proteomes" id="UP000001933">
    <property type="component" value="Chromosome"/>
</dbReference>
<keyword evidence="3" id="KW-1185">Reference proteome</keyword>
<evidence type="ECO:0000313" key="2">
    <source>
        <dbReference type="EMBL" id="ABC78390.1"/>
    </source>
</evidence>
<dbReference type="Pfam" id="PF03061">
    <property type="entry name" value="4HBT"/>
    <property type="match status" value="1"/>
</dbReference>
<dbReference type="GO" id="GO:0016790">
    <property type="term" value="F:thiolester hydrolase activity"/>
    <property type="evidence" value="ECO:0007669"/>
    <property type="project" value="UniProtKB-ARBA"/>
</dbReference>
<dbReference type="OrthoDB" id="5505920at2"/>
<dbReference type="InterPro" id="IPR029069">
    <property type="entry name" value="HotDog_dom_sf"/>
</dbReference>
<dbReference type="InterPro" id="IPR006683">
    <property type="entry name" value="Thioestr_dom"/>
</dbReference>
<dbReference type="RefSeq" id="WP_011418409.1">
    <property type="nucleotide sequence ID" value="NC_007759.1"/>
</dbReference>